<comment type="caution">
    <text evidence="1">The sequence shown here is derived from an EMBL/GenBank/DDBJ whole genome shotgun (WGS) entry which is preliminary data.</text>
</comment>
<proteinExistence type="predicted"/>
<organism evidence="1 2">
    <name type="scientific">Morella rubra</name>
    <name type="common">Chinese bayberry</name>
    <dbReference type="NCBI Taxonomy" id="262757"/>
    <lineage>
        <taxon>Eukaryota</taxon>
        <taxon>Viridiplantae</taxon>
        <taxon>Streptophyta</taxon>
        <taxon>Embryophyta</taxon>
        <taxon>Tracheophyta</taxon>
        <taxon>Spermatophyta</taxon>
        <taxon>Magnoliopsida</taxon>
        <taxon>eudicotyledons</taxon>
        <taxon>Gunneridae</taxon>
        <taxon>Pentapetalae</taxon>
        <taxon>rosids</taxon>
        <taxon>fabids</taxon>
        <taxon>Fagales</taxon>
        <taxon>Myricaceae</taxon>
        <taxon>Morella</taxon>
    </lineage>
</organism>
<name>A0A6A1V0E7_9ROSI</name>
<evidence type="ECO:0000313" key="1">
    <source>
        <dbReference type="EMBL" id="KAB1206113.1"/>
    </source>
</evidence>
<accession>A0A6A1V0E7</accession>
<dbReference type="AlphaFoldDB" id="A0A6A1V0E7"/>
<dbReference type="Proteomes" id="UP000516437">
    <property type="component" value="Chromosome 7"/>
</dbReference>
<keyword evidence="2" id="KW-1185">Reference proteome</keyword>
<sequence length="92" mass="10344">MGVATMDVVREFYAVILLMPNISYASWEVTICNTQVLFSLDEQPRFMGYERPVDDFSVIAFSKEDRPPSSEVFQMMLGPDTVALEGSNMSHG</sequence>
<protein>
    <submittedName>
        <fullName evidence="1">Uncharacterized protein</fullName>
    </submittedName>
</protein>
<evidence type="ECO:0000313" key="2">
    <source>
        <dbReference type="Proteomes" id="UP000516437"/>
    </source>
</evidence>
<dbReference type="EMBL" id="RXIC02000025">
    <property type="protein sequence ID" value="KAB1206113.1"/>
    <property type="molecule type" value="Genomic_DNA"/>
</dbReference>
<gene>
    <name evidence="1" type="ORF">CJ030_MR7G011666</name>
</gene>
<reference evidence="1 2" key="1">
    <citation type="journal article" date="2019" name="Plant Biotechnol. J.">
        <title>The red bayberry genome and genetic basis of sex determination.</title>
        <authorList>
            <person name="Jia H.M."/>
            <person name="Jia H.J."/>
            <person name="Cai Q.L."/>
            <person name="Wang Y."/>
            <person name="Zhao H.B."/>
            <person name="Yang W.F."/>
            <person name="Wang G.Y."/>
            <person name="Li Y.H."/>
            <person name="Zhan D.L."/>
            <person name="Shen Y.T."/>
            <person name="Niu Q.F."/>
            <person name="Chang L."/>
            <person name="Qiu J."/>
            <person name="Zhao L."/>
            <person name="Xie H.B."/>
            <person name="Fu W.Y."/>
            <person name="Jin J."/>
            <person name="Li X.W."/>
            <person name="Jiao Y."/>
            <person name="Zhou C.C."/>
            <person name="Tu T."/>
            <person name="Chai C.Y."/>
            <person name="Gao J.L."/>
            <person name="Fan L.J."/>
            <person name="van de Weg E."/>
            <person name="Wang J.Y."/>
            <person name="Gao Z.S."/>
        </authorList>
    </citation>
    <scope>NUCLEOTIDE SEQUENCE [LARGE SCALE GENOMIC DNA]</scope>
    <source>
        <tissue evidence="1">Leaves</tissue>
    </source>
</reference>